<gene>
    <name evidence="1" type="ORF">RhiirA4_475182</name>
</gene>
<evidence type="ECO:0000313" key="1">
    <source>
        <dbReference type="EMBL" id="PKY55605.1"/>
    </source>
</evidence>
<name>A0A2I1H9S6_9GLOM</name>
<sequence length="230" mass="26125">MDAVQEQAYQVLENHLSEREEIEVGGVDLIGMKFWKVSDTTMSMNLRKKRYQFQSCYSYHPSVHEWSVSSFVENGFLKTLFDKSPQAMDKAQLLVDTFGECANLKNFESQAKATNIQPTTFSPIFSIALYVSSRSWDNFSACAYGVYDELFTSTSFEMPPILPDGLGNNSATEPEAIQILTGFKEADDQREQVRDIIVYDIPYTWDVEKILGELTLWGNTIKLSTQISDS</sequence>
<accession>A0A2I1H9S6</accession>
<reference evidence="1 2" key="1">
    <citation type="submission" date="2015-10" db="EMBL/GenBank/DDBJ databases">
        <title>Genome analyses suggest a sexual origin of heterokaryosis in a supposedly ancient asexual fungus.</title>
        <authorList>
            <person name="Ropars J."/>
            <person name="Sedzielewska K."/>
            <person name="Noel J."/>
            <person name="Charron P."/>
            <person name="Farinelli L."/>
            <person name="Marton T."/>
            <person name="Kruger M."/>
            <person name="Pelin A."/>
            <person name="Brachmann A."/>
            <person name="Corradi N."/>
        </authorList>
    </citation>
    <scope>NUCLEOTIDE SEQUENCE [LARGE SCALE GENOMIC DNA]</scope>
    <source>
        <strain evidence="1 2">A4</strain>
    </source>
</reference>
<organism evidence="1 2">
    <name type="scientific">Rhizophagus irregularis</name>
    <dbReference type="NCBI Taxonomy" id="588596"/>
    <lineage>
        <taxon>Eukaryota</taxon>
        <taxon>Fungi</taxon>
        <taxon>Fungi incertae sedis</taxon>
        <taxon>Mucoromycota</taxon>
        <taxon>Glomeromycotina</taxon>
        <taxon>Glomeromycetes</taxon>
        <taxon>Glomerales</taxon>
        <taxon>Glomeraceae</taxon>
        <taxon>Rhizophagus</taxon>
    </lineage>
</organism>
<dbReference type="Proteomes" id="UP000234323">
    <property type="component" value="Unassembled WGS sequence"/>
</dbReference>
<comment type="caution">
    <text evidence="1">The sequence shown here is derived from an EMBL/GenBank/DDBJ whole genome shotgun (WGS) entry which is preliminary data.</text>
</comment>
<protein>
    <submittedName>
        <fullName evidence="1">Uncharacterized protein</fullName>
    </submittedName>
</protein>
<dbReference type="AlphaFoldDB" id="A0A2I1H9S6"/>
<keyword evidence="2" id="KW-1185">Reference proteome</keyword>
<proteinExistence type="predicted"/>
<dbReference type="EMBL" id="LLXI01001901">
    <property type="protein sequence ID" value="PKY55605.1"/>
    <property type="molecule type" value="Genomic_DNA"/>
</dbReference>
<dbReference type="VEuPathDB" id="FungiDB:FUN_016101"/>
<evidence type="ECO:0000313" key="2">
    <source>
        <dbReference type="Proteomes" id="UP000234323"/>
    </source>
</evidence>